<proteinExistence type="predicted"/>
<dbReference type="AlphaFoldDB" id="A0A5C6RNW8"/>
<organism evidence="4 5">
    <name type="scientific">Vicingus serpentipes</name>
    <dbReference type="NCBI Taxonomy" id="1926625"/>
    <lineage>
        <taxon>Bacteria</taxon>
        <taxon>Pseudomonadati</taxon>
        <taxon>Bacteroidota</taxon>
        <taxon>Flavobacteriia</taxon>
        <taxon>Flavobacteriales</taxon>
        <taxon>Vicingaceae</taxon>
        <taxon>Vicingus</taxon>
    </lineage>
</organism>
<comment type="caution">
    <text evidence="4">The sequence shown here is derived from an EMBL/GenBank/DDBJ whole genome shotgun (WGS) entry which is preliminary data.</text>
</comment>
<evidence type="ECO:0000256" key="2">
    <source>
        <dbReference type="SAM" id="SignalP"/>
    </source>
</evidence>
<reference evidence="4 5" key="1">
    <citation type="submission" date="2019-08" db="EMBL/GenBank/DDBJ databases">
        <title>Genome of Vicingus serpentipes NCIMB 15042.</title>
        <authorList>
            <person name="Bowman J.P."/>
        </authorList>
    </citation>
    <scope>NUCLEOTIDE SEQUENCE [LARGE SCALE GENOMIC DNA]</scope>
    <source>
        <strain evidence="4 5">NCIMB 15042</strain>
    </source>
</reference>
<name>A0A5C6RNW8_9FLAO</name>
<dbReference type="EMBL" id="VOOS01000006">
    <property type="protein sequence ID" value="TXB63923.1"/>
    <property type="molecule type" value="Genomic_DNA"/>
</dbReference>
<evidence type="ECO:0000313" key="4">
    <source>
        <dbReference type="EMBL" id="TXB63923.1"/>
    </source>
</evidence>
<dbReference type="InterPro" id="IPR026444">
    <property type="entry name" value="Secre_tail"/>
</dbReference>
<gene>
    <name evidence="4" type="ORF">FRY74_11760</name>
</gene>
<dbReference type="RefSeq" id="WP_147101848.1">
    <property type="nucleotide sequence ID" value="NZ_VOOS01000006.1"/>
</dbReference>
<feature type="signal peptide" evidence="2">
    <location>
        <begin position="1"/>
        <end position="19"/>
    </location>
</feature>
<keyword evidence="1 2" id="KW-0732">Signal</keyword>
<dbReference type="NCBIfam" id="TIGR04183">
    <property type="entry name" value="Por_Secre_tail"/>
    <property type="match status" value="1"/>
</dbReference>
<feature type="domain" description="Secretion system C-terminal sorting" evidence="3">
    <location>
        <begin position="630"/>
        <end position="700"/>
    </location>
</feature>
<dbReference type="Proteomes" id="UP000321721">
    <property type="component" value="Unassembled WGS sequence"/>
</dbReference>
<protein>
    <submittedName>
        <fullName evidence="4">T9SS type A sorting domain-containing protein</fullName>
    </submittedName>
</protein>
<evidence type="ECO:0000259" key="3">
    <source>
        <dbReference type="Pfam" id="PF18962"/>
    </source>
</evidence>
<dbReference type="OrthoDB" id="9807496at2"/>
<evidence type="ECO:0000313" key="5">
    <source>
        <dbReference type="Proteomes" id="UP000321721"/>
    </source>
</evidence>
<accession>A0A5C6RNW8</accession>
<sequence length="702" mass="77484">MKNLLIILFVALFTLNVNAQNPIAVNDIFYTYPEISTSILRNEIIQNDTVSGVFKIVDTVIYSGSNQIAPIYYTGSTSWLGLKSLLFTPQAGFFGLDSITYVLTDEVIPSLYDTAKIYIHVMRSSSNLDLNNISARIDQEALFTNREVTPAVSEFRVPKGEVGIDPYLNTIHSANFWISGSNTSGNVYSWAPRYATQGRSSGPIMDQEYYEAYSEKWDRVWKVSQTEIDYHLANYTNAGYSPIDEIENWPAHGDISKGQAANLAPFVDADMDGIYNPMEGDYPKIKGQQAVYFIKNDSRSPNISSYRLEIHGMAYAYDCPSDSAINNTIFINYKIYNRGNFVLWDNYAGFFVDFEIGPGQEEYIACDVERGAFYVYNGDDFNESRNGVGGYGAHPPAQGVVFLKGPKKDNDGIDNPLTTNISAAIAQDGIPYAGLGVGYGDGIPDNEYLGMEHFINFNIENNPINGEPPYPYGAVRQWYYMQGKWGGVTGGFPMSWGGDGTGLADGVVGAVASSYLYPGDSDPLLWSTGGVSATPTSWSEMSEGNLPGDRSGSIGSTGPFELQPGDMKELDLALVFGRDYQNTANTAGIVVMQERIDSIRSYYLNDFQSVCGGVLASVNKVEEQENNLQVYPNPFNNQFMVNYKLENATAQLMVFNMYGKLVSNQLISTTNTMVDLSAEANGIYFVQITDGATRITKKMVKQ</sequence>
<evidence type="ECO:0000256" key="1">
    <source>
        <dbReference type="ARBA" id="ARBA00022729"/>
    </source>
</evidence>
<dbReference type="Pfam" id="PF18962">
    <property type="entry name" value="Por_Secre_tail"/>
    <property type="match status" value="1"/>
</dbReference>
<keyword evidence="5" id="KW-1185">Reference proteome</keyword>
<feature type="chain" id="PRO_5023005238" evidence="2">
    <location>
        <begin position="20"/>
        <end position="702"/>
    </location>
</feature>